<keyword evidence="2" id="KW-0732">Signal</keyword>
<proteinExistence type="predicted"/>
<accession>A0A9Q3HA78</accession>
<evidence type="ECO:0000313" key="4">
    <source>
        <dbReference type="Proteomes" id="UP000765509"/>
    </source>
</evidence>
<gene>
    <name evidence="3" type="ORF">O181_036796</name>
</gene>
<feature type="chain" id="PRO_5040385050" evidence="2">
    <location>
        <begin position="23"/>
        <end position="458"/>
    </location>
</feature>
<feature type="compositionally biased region" description="Polar residues" evidence="1">
    <location>
        <begin position="111"/>
        <end position="124"/>
    </location>
</feature>
<feature type="signal peptide" evidence="2">
    <location>
        <begin position="1"/>
        <end position="22"/>
    </location>
</feature>
<organism evidence="3 4">
    <name type="scientific">Austropuccinia psidii MF-1</name>
    <dbReference type="NCBI Taxonomy" id="1389203"/>
    <lineage>
        <taxon>Eukaryota</taxon>
        <taxon>Fungi</taxon>
        <taxon>Dikarya</taxon>
        <taxon>Basidiomycota</taxon>
        <taxon>Pucciniomycotina</taxon>
        <taxon>Pucciniomycetes</taxon>
        <taxon>Pucciniales</taxon>
        <taxon>Sphaerophragmiaceae</taxon>
        <taxon>Austropuccinia</taxon>
    </lineage>
</organism>
<evidence type="ECO:0000256" key="1">
    <source>
        <dbReference type="SAM" id="MobiDB-lite"/>
    </source>
</evidence>
<evidence type="ECO:0000256" key="2">
    <source>
        <dbReference type="SAM" id="SignalP"/>
    </source>
</evidence>
<sequence>MTSIHLVLICIINANYFVGVLANVPFPKDFNSEAASVCVPGMRQEHLPLLVSPPQSSHHPSHPLDYNQGGIPLLESVGSRESLKFASSRQRNIRASLSVHFSRRKARASKTACNQNASTRSRNTLVGAHDEIPNSQDLVEISFSPHSKAPNSQIIYSPQTGKRGKDSYKTEEKDEAFEQTWDFPIPKCGNESQEDFKIFYALMDTFSYYNAESPQKYFPKSLKHSSLGNKSIALSMRIANILENLPGFDVPIIAPLDILQLLFCRMEVLNSRILEILGFNCEVQTIKAEEEFFFGFLREQFRISDFEKTSNYNEFSTLNFPHPLIKDYLLYKNSGKTRVKPTERAKPRDISDQSVFAARITVYFLREYYKTKSSKKFRKLMGGNEGFFLFLKKLKYRIYNRSHSDLKLTLSPMLHRQKLLPWDNQFRFEEIESKNVKRVFTQFVQRKRSKLGVNEDKN</sequence>
<reference evidence="3" key="1">
    <citation type="submission" date="2021-03" db="EMBL/GenBank/DDBJ databases">
        <title>Draft genome sequence of rust myrtle Austropuccinia psidii MF-1, a brazilian biotype.</title>
        <authorList>
            <person name="Quecine M.C."/>
            <person name="Pachon D.M.R."/>
            <person name="Bonatelli M.L."/>
            <person name="Correr F.H."/>
            <person name="Franceschini L.M."/>
            <person name="Leite T.F."/>
            <person name="Margarido G.R.A."/>
            <person name="Almeida C.A."/>
            <person name="Ferrarezi J.A."/>
            <person name="Labate C.A."/>
        </authorList>
    </citation>
    <scope>NUCLEOTIDE SEQUENCE</scope>
    <source>
        <strain evidence="3">MF-1</strain>
    </source>
</reference>
<feature type="region of interest" description="Disordered" evidence="1">
    <location>
        <begin position="108"/>
        <end position="129"/>
    </location>
</feature>
<evidence type="ECO:0000313" key="3">
    <source>
        <dbReference type="EMBL" id="MBW0497081.1"/>
    </source>
</evidence>
<name>A0A9Q3HA78_9BASI</name>
<comment type="caution">
    <text evidence="3">The sequence shown here is derived from an EMBL/GenBank/DDBJ whole genome shotgun (WGS) entry which is preliminary data.</text>
</comment>
<dbReference type="AlphaFoldDB" id="A0A9Q3HA78"/>
<protein>
    <submittedName>
        <fullName evidence="3">Uncharacterized protein</fullName>
    </submittedName>
</protein>
<dbReference type="EMBL" id="AVOT02013986">
    <property type="protein sequence ID" value="MBW0497081.1"/>
    <property type="molecule type" value="Genomic_DNA"/>
</dbReference>
<keyword evidence="4" id="KW-1185">Reference proteome</keyword>
<dbReference type="Proteomes" id="UP000765509">
    <property type="component" value="Unassembled WGS sequence"/>
</dbReference>